<proteinExistence type="predicted"/>
<dbReference type="AlphaFoldDB" id="A0AAE0N3C8"/>
<dbReference type="Pfam" id="PF06985">
    <property type="entry name" value="HET"/>
    <property type="match status" value="1"/>
</dbReference>
<name>A0AAE0N3C8_9PEZI</name>
<accession>A0AAE0N3C8</accession>
<evidence type="ECO:0000313" key="4">
    <source>
        <dbReference type="Proteomes" id="UP001285441"/>
    </source>
</evidence>
<evidence type="ECO:0000313" key="3">
    <source>
        <dbReference type="EMBL" id="KAK3367919.1"/>
    </source>
</evidence>
<evidence type="ECO:0000256" key="1">
    <source>
        <dbReference type="SAM" id="MobiDB-lite"/>
    </source>
</evidence>
<keyword evidence="4" id="KW-1185">Reference proteome</keyword>
<feature type="compositionally biased region" description="Polar residues" evidence="1">
    <location>
        <begin position="743"/>
        <end position="757"/>
    </location>
</feature>
<comment type="caution">
    <text evidence="3">The sequence shown here is derived from an EMBL/GenBank/DDBJ whole genome shotgun (WGS) entry which is preliminary data.</text>
</comment>
<reference evidence="3" key="1">
    <citation type="journal article" date="2023" name="Mol. Phylogenet. Evol.">
        <title>Genome-scale phylogeny and comparative genomics of the fungal order Sordariales.</title>
        <authorList>
            <person name="Hensen N."/>
            <person name="Bonometti L."/>
            <person name="Westerberg I."/>
            <person name="Brannstrom I.O."/>
            <person name="Guillou S."/>
            <person name="Cros-Aarteil S."/>
            <person name="Calhoun S."/>
            <person name="Haridas S."/>
            <person name="Kuo A."/>
            <person name="Mondo S."/>
            <person name="Pangilinan J."/>
            <person name="Riley R."/>
            <person name="LaButti K."/>
            <person name="Andreopoulos B."/>
            <person name="Lipzen A."/>
            <person name="Chen C."/>
            <person name="Yan M."/>
            <person name="Daum C."/>
            <person name="Ng V."/>
            <person name="Clum A."/>
            <person name="Steindorff A."/>
            <person name="Ohm R.A."/>
            <person name="Martin F."/>
            <person name="Silar P."/>
            <person name="Natvig D.O."/>
            <person name="Lalanne C."/>
            <person name="Gautier V."/>
            <person name="Ament-Velasquez S.L."/>
            <person name="Kruys A."/>
            <person name="Hutchinson M.I."/>
            <person name="Powell A.J."/>
            <person name="Barry K."/>
            <person name="Miller A.N."/>
            <person name="Grigoriev I.V."/>
            <person name="Debuchy R."/>
            <person name="Gladieux P."/>
            <person name="Hiltunen Thoren M."/>
            <person name="Johannesson H."/>
        </authorList>
    </citation>
    <scope>NUCLEOTIDE SEQUENCE</scope>
    <source>
        <strain evidence="3">CBS 232.78</strain>
    </source>
</reference>
<protein>
    <submittedName>
        <fullName evidence="3">Heterokaryon incompatibility protein-domain-containing protein</fullName>
    </submittedName>
</protein>
<evidence type="ECO:0000259" key="2">
    <source>
        <dbReference type="Pfam" id="PF06985"/>
    </source>
</evidence>
<dbReference type="PANTHER" id="PTHR24148">
    <property type="entry name" value="ANKYRIN REPEAT DOMAIN-CONTAINING PROTEIN 39 HOMOLOG-RELATED"/>
    <property type="match status" value="1"/>
</dbReference>
<feature type="region of interest" description="Disordered" evidence="1">
    <location>
        <begin position="166"/>
        <end position="186"/>
    </location>
</feature>
<feature type="compositionally biased region" description="Acidic residues" evidence="1">
    <location>
        <begin position="95"/>
        <end position="110"/>
    </location>
</feature>
<feature type="domain" description="Heterokaryon incompatibility" evidence="2">
    <location>
        <begin position="245"/>
        <end position="427"/>
    </location>
</feature>
<dbReference type="PANTHER" id="PTHR24148:SF64">
    <property type="entry name" value="HETEROKARYON INCOMPATIBILITY DOMAIN-CONTAINING PROTEIN"/>
    <property type="match status" value="1"/>
</dbReference>
<organism evidence="3 4">
    <name type="scientific">Podospora didyma</name>
    <dbReference type="NCBI Taxonomy" id="330526"/>
    <lineage>
        <taxon>Eukaryota</taxon>
        <taxon>Fungi</taxon>
        <taxon>Dikarya</taxon>
        <taxon>Ascomycota</taxon>
        <taxon>Pezizomycotina</taxon>
        <taxon>Sordariomycetes</taxon>
        <taxon>Sordariomycetidae</taxon>
        <taxon>Sordariales</taxon>
        <taxon>Podosporaceae</taxon>
        <taxon>Podospora</taxon>
    </lineage>
</organism>
<dbReference type="Proteomes" id="UP001285441">
    <property type="component" value="Unassembled WGS sequence"/>
</dbReference>
<reference evidence="3" key="2">
    <citation type="submission" date="2023-06" db="EMBL/GenBank/DDBJ databases">
        <authorList>
            <consortium name="Lawrence Berkeley National Laboratory"/>
            <person name="Haridas S."/>
            <person name="Hensen N."/>
            <person name="Bonometti L."/>
            <person name="Westerberg I."/>
            <person name="Brannstrom I.O."/>
            <person name="Guillou S."/>
            <person name="Cros-Aarteil S."/>
            <person name="Calhoun S."/>
            <person name="Kuo A."/>
            <person name="Mondo S."/>
            <person name="Pangilinan J."/>
            <person name="Riley R."/>
            <person name="LaButti K."/>
            <person name="Andreopoulos B."/>
            <person name="Lipzen A."/>
            <person name="Chen C."/>
            <person name="Yanf M."/>
            <person name="Daum C."/>
            <person name="Ng V."/>
            <person name="Clum A."/>
            <person name="Steindorff A."/>
            <person name="Ohm R."/>
            <person name="Martin F."/>
            <person name="Silar P."/>
            <person name="Natvig D."/>
            <person name="Lalanne C."/>
            <person name="Gautier V."/>
            <person name="Ament-velasquez S.L."/>
            <person name="Kruys A."/>
            <person name="Hutchinson M.I."/>
            <person name="Powell A.J."/>
            <person name="Barry K."/>
            <person name="Miller A.N."/>
            <person name="Grigoriev I.V."/>
            <person name="Debuchy R."/>
            <person name="Gladieux P."/>
            <person name="Thoren M.H."/>
            <person name="Johannesson H."/>
        </authorList>
    </citation>
    <scope>NUCLEOTIDE SEQUENCE</scope>
    <source>
        <strain evidence="3">CBS 232.78</strain>
    </source>
</reference>
<dbReference type="EMBL" id="JAULSW010000011">
    <property type="protein sequence ID" value="KAK3367919.1"/>
    <property type="molecule type" value="Genomic_DNA"/>
</dbReference>
<feature type="compositionally biased region" description="Acidic residues" evidence="1">
    <location>
        <begin position="30"/>
        <end position="47"/>
    </location>
</feature>
<dbReference type="InterPro" id="IPR052895">
    <property type="entry name" value="HetReg/Transcr_Mod"/>
</dbReference>
<gene>
    <name evidence="3" type="ORF">B0H63DRAFT_87671</name>
</gene>
<dbReference type="InterPro" id="IPR010730">
    <property type="entry name" value="HET"/>
</dbReference>
<feature type="compositionally biased region" description="Polar residues" evidence="1">
    <location>
        <begin position="126"/>
        <end position="135"/>
    </location>
</feature>
<sequence>MTSDIPPAMEPPSKKQFAATANGFLGDQTGADDEGKDENEVENDDINELFPDSRVISLSRFGDMADDPEYTEAQQISDPERGNPTKFHATLEPDISSDDFAMDPEPEIEDSSSTASDSKEEPFQYAQVTGRTKQTARFTTRGRNIADLGGVSNRDVLELMSRDTQISGGAIPQPTSQPSSPPEGPPEVLKPIAVIPDAFPRPGEIYGPLPLDGQFRLLEILPGTDDAPLDCRLQICSVSDNRNAYEALSYTWKTENEANAYTVADSHKTVQCNGVEMRVGGNLHMALRRLRCAGRIRVIWADAICINQKDIEERGYQVAAMGDIFRNAHSVLVWLGPDEDSADDIDAASRNSARAFAGVCSIVSTWASLTEKHTNMRDLPRYRIRGSEEEFSGSSDQTLSEDSDTWSMVVDLIYNKRWFRRLWVVQEIALAQRATIIWGDCEISWSWIGLAAAVIRTNWNIVMSDIQGVTPRTSRRIVPVGVMNAYFMYRISPFQKYFEPLRFSFCELLVLTRQFQCEDDRDKVFGLLGLTTTDDVNASIVADYTRPLEEVYRAIISAMLRCSKQPLDFLSHVHHTPALRSQQQLIRPEVQQLPSWVPRWNIVGPQTLRPLEPSWRFAAGLKRPPQFRGQPDRLAVWGVVLDKVHVMTLEWARGDFDSQRKTRQNNIDATLAELLSKHTHTRSELKKLAMTLVAGKSWYGTPVTDRSAALADLADCLLTGRFWWTLEEGAFGHLWKPTRKEGTATSTALGNRNNGKRNPTGEDEGEVITLQALKKLSEGGNGNLFIDAVATACGGRRRFTTSTGMRGVGPREMKLGDKVCVIQGTQMPFIIRWCDEKEGYTLVGECYIEDLMDGWALKKARDEKGWIELV</sequence>
<dbReference type="Pfam" id="PF26639">
    <property type="entry name" value="Het-6_barrel"/>
    <property type="match status" value="1"/>
</dbReference>
<feature type="region of interest" description="Disordered" evidence="1">
    <location>
        <begin position="1"/>
        <end position="135"/>
    </location>
</feature>
<feature type="region of interest" description="Disordered" evidence="1">
    <location>
        <begin position="742"/>
        <end position="763"/>
    </location>
</feature>